<organism evidence="6 7">
    <name type="scientific">Stygiolobus caldivivus</name>
    <dbReference type="NCBI Taxonomy" id="2824673"/>
    <lineage>
        <taxon>Archaea</taxon>
        <taxon>Thermoproteota</taxon>
        <taxon>Thermoprotei</taxon>
        <taxon>Sulfolobales</taxon>
        <taxon>Sulfolobaceae</taxon>
        <taxon>Stygiolobus</taxon>
    </lineage>
</organism>
<dbReference type="Pfam" id="PF01564">
    <property type="entry name" value="Spermine_synth"/>
    <property type="match status" value="1"/>
</dbReference>
<dbReference type="AlphaFoldDB" id="A0A8D5U6D9"/>
<dbReference type="EMBL" id="AP024597">
    <property type="protein sequence ID" value="BCU69848.1"/>
    <property type="molecule type" value="Genomic_DNA"/>
</dbReference>
<dbReference type="PANTHER" id="PTHR11558:SF11">
    <property type="entry name" value="SPERMIDINE SYNTHASE"/>
    <property type="match status" value="1"/>
</dbReference>
<feature type="transmembrane region" description="Helical" evidence="4">
    <location>
        <begin position="287"/>
        <end position="310"/>
    </location>
</feature>
<dbReference type="KEGG" id="csty:KN1_11450"/>
<dbReference type="GO" id="GO:0008295">
    <property type="term" value="P:spermidine biosynthetic process"/>
    <property type="evidence" value="ECO:0007669"/>
    <property type="project" value="TreeGrafter"/>
</dbReference>
<protein>
    <recommendedName>
        <fullName evidence="5">PABS domain-containing protein</fullName>
    </recommendedName>
</protein>
<name>A0A8D5U6D9_9CREN</name>
<feature type="active site" description="Proton acceptor" evidence="3">
    <location>
        <position position="127"/>
    </location>
</feature>
<dbReference type="PANTHER" id="PTHR11558">
    <property type="entry name" value="SPERMIDINE/SPERMINE SYNTHASE"/>
    <property type="match status" value="1"/>
</dbReference>
<dbReference type="Proteomes" id="UP000825123">
    <property type="component" value="Chromosome"/>
</dbReference>
<evidence type="ECO:0000313" key="6">
    <source>
        <dbReference type="EMBL" id="BCU69848.1"/>
    </source>
</evidence>
<evidence type="ECO:0000256" key="4">
    <source>
        <dbReference type="SAM" id="Phobius"/>
    </source>
</evidence>
<dbReference type="CDD" id="cd02440">
    <property type="entry name" value="AdoMet_MTases"/>
    <property type="match status" value="1"/>
</dbReference>
<keyword evidence="3" id="KW-0620">Polyamine biosynthesis</keyword>
<dbReference type="RefSeq" id="WP_221289877.1">
    <property type="nucleotide sequence ID" value="NZ_AP024597.1"/>
</dbReference>
<dbReference type="PROSITE" id="PS51006">
    <property type="entry name" value="PABS_2"/>
    <property type="match status" value="1"/>
</dbReference>
<dbReference type="InterPro" id="IPR001045">
    <property type="entry name" value="Spermi_synthase"/>
</dbReference>
<feature type="domain" description="PABS" evidence="5">
    <location>
        <begin position="1"/>
        <end position="127"/>
    </location>
</feature>
<keyword evidence="2 3" id="KW-0808">Transferase</keyword>
<evidence type="ECO:0000259" key="5">
    <source>
        <dbReference type="PROSITE" id="PS51006"/>
    </source>
</evidence>
<keyword evidence="7" id="KW-1185">Reference proteome</keyword>
<evidence type="ECO:0000256" key="3">
    <source>
        <dbReference type="PROSITE-ProRule" id="PRU00354"/>
    </source>
</evidence>
<feature type="transmembrane region" description="Helical" evidence="4">
    <location>
        <begin position="317"/>
        <end position="340"/>
    </location>
</feature>
<evidence type="ECO:0000256" key="1">
    <source>
        <dbReference type="ARBA" id="ARBA00007867"/>
    </source>
</evidence>
<gene>
    <name evidence="6" type="ORF">KN1_11450</name>
</gene>
<dbReference type="GO" id="GO:0004766">
    <property type="term" value="F:spermidine synthase activity"/>
    <property type="evidence" value="ECO:0007669"/>
    <property type="project" value="TreeGrafter"/>
</dbReference>
<dbReference type="Gene3D" id="3.40.50.150">
    <property type="entry name" value="Vaccinia Virus protein VP39"/>
    <property type="match status" value="1"/>
</dbReference>
<dbReference type="GO" id="GO:0005829">
    <property type="term" value="C:cytosol"/>
    <property type="evidence" value="ECO:0007669"/>
    <property type="project" value="TreeGrafter"/>
</dbReference>
<comment type="similarity">
    <text evidence="1">Belongs to the spermidine/spermine synthase family.</text>
</comment>
<feature type="transmembrane region" description="Helical" evidence="4">
    <location>
        <begin position="385"/>
        <end position="409"/>
    </location>
</feature>
<keyword evidence="4" id="KW-0472">Membrane</keyword>
<sequence>MACDHVKLVDTVYGRSLYINDVEKFAEKDEYVYYESLVHPVMDLTGPKTVLIVNGGDGMALKEVLKWESIEKVYIVEPDQCVLELGKGVLSYLNNSSISDPRVEVVVDDPTKFLSKEGPKFDVIIVDYGSTNLNKEFYKTAVYTAKKALVVAGDDRALRGVLQPITDQESNKVRNYNYMITYFADVPSKGKVNFTLVSKEGFHGFRSLPRDLWFVDENFIRSIAWCLPKHGEPVMMPGENVIESFHVMVRIEGLNTVTRGTLYITNKRIIYEDFAACRSIYPEKLEIIQSGSIIGLIFTLLFPLGIPLALVLAFHAFYALIGVGLVFAPVTAVGVFLYSLGSGLFTVINDTVKVSDNSLKIYKAIVYNFNVNVKYPTKKTFNIKLIANITLIALLAVFVISVVLVLLGLA</sequence>
<reference evidence="6 7" key="1">
    <citation type="submission" date="2021-04" db="EMBL/GenBank/DDBJ databases">
        <title>Complete genome sequence of Stygiolobus sp. KN-1.</title>
        <authorList>
            <person name="Nakamura K."/>
            <person name="Sakai H."/>
            <person name="Kurosawa N."/>
        </authorList>
    </citation>
    <scope>NUCLEOTIDE SEQUENCE [LARGE SCALE GENOMIC DNA]</scope>
    <source>
        <strain evidence="6 7">KN-1</strain>
    </source>
</reference>
<dbReference type="SUPFAM" id="SSF53335">
    <property type="entry name" value="S-adenosyl-L-methionine-dependent methyltransferases"/>
    <property type="match status" value="1"/>
</dbReference>
<dbReference type="InterPro" id="IPR030374">
    <property type="entry name" value="PABS"/>
</dbReference>
<dbReference type="InterPro" id="IPR029063">
    <property type="entry name" value="SAM-dependent_MTases_sf"/>
</dbReference>
<proteinExistence type="inferred from homology"/>
<keyword evidence="4" id="KW-1133">Transmembrane helix</keyword>
<keyword evidence="4" id="KW-0812">Transmembrane</keyword>
<accession>A0A8D5U6D9</accession>
<evidence type="ECO:0000256" key="2">
    <source>
        <dbReference type="ARBA" id="ARBA00022679"/>
    </source>
</evidence>
<evidence type="ECO:0000313" key="7">
    <source>
        <dbReference type="Proteomes" id="UP000825123"/>
    </source>
</evidence>
<dbReference type="GeneID" id="66162879"/>